<dbReference type="PANTHER" id="PTHR22718">
    <property type="entry name" value="SERPENTINE RECEPTOR, CLASS X"/>
    <property type="match status" value="1"/>
</dbReference>
<dbReference type="PANTHER" id="PTHR22718:SF10">
    <property type="entry name" value="7TM GPCR SERPENTINE RECEPTOR CLASS X (SRX) DOMAIN-CONTAINING PROTEIN-RELATED"/>
    <property type="match status" value="1"/>
</dbReference>
<evidence type="ECO:0000256" key="1">
    <source>
        <dbReference type="ARBA" id="ARBA00004370"/>
    </source>
</evidence>
<organism evidence="8">
    <name type="scientific">Caenorhabditis brenneri</name>
    <name type="common">Nematode worm</name>
    <dbReference type="NCBI Taxonomy" id="135651"/>
    <lineage>
        <taxon>Eukaryota</taxon>
        <taxon>Metazoa</taxon>
        <taxon>Ecdysozoa</taxon>
        <taxon>Nematoda</taxon>
        <taxon>Chromadorea</taxon>
        <taxon>Rhabditida</taxon>
        <taxon>Rhabditina</taxon>
        <taxon>Rhabditomorpha</taxon>
        <taxon>Rhabditoidea</taxon>
        <taxon>Rhabditidae</taxon>
        <taxon>Peloderinae</taxon>
        <taxon>Caenorhabditis</taxon>
    </lineage>
</organism>
<sequence length="165" mass="18937">MCSLAASKIVPDHTLMSIVYVKIDGVYPSSNFLALAYDLISTVTCIVCYTFVLRSVRKSSQNVASNVQKSRNHQDVRYLFQFVFISIFYIFIWTFFEVLNLMVTDVPIEFWIIVPIFVIFNCSSNAIIYLSVNREIQKLIRIPWNKKNQSNSVHVIIPAGVSDNL</sequence>
<evidence type="ECO:0000256" key="5">
    <source>
        <dbReference type="SAM" id="Phobius"/>
    </source>
</evidence>
<dbReference type="Proteomes" id="UP000008068">
    <property type="component" value="Unassembled WGS sequence"/>
</dbReference>
<dbReference type="EMBL" id="GL379912">
    <property type="protein sequence ID" value="EGT34255.1"/>
    <property type="molecule type" value="Genomic_DNA"/>
</dbReference>
<evidence type="ECO:0000256" key="4">
    <source>
        <dbReference type="ARBA" id="ARBA00023136"/>
    </source>
</evidence>
<evidence type="ECO:0000313" key="8">
    <source>
        <dbReference type="Proteomes" id="UP000008068"/>
    </source>
</evidence>
<dbReference type="AlphaFoldDB" id="G0NN25"/>
<evidence type="ECO:0000313" key="7">
    <source>
        <dbReference type="EMBL" id="EGT34255.1"/>
    </source>
</evidence>
<dbReference type="OrthoDB" id="5800492at2759"/>
<reference evidence="8" key="1">
    <citation type="submission" date="2011-07" db="EMBL/GenBank/DDBJ databases">
        <authorList>
            <consortium name="Caenorhabditis brenneri Sequencing and Analysis Consortium"/>
            <person name="Wilson R.K."/>
        </authorList>
    </citation>
    <scope>NUCLEOTIDE SEQUENCE [LARGE SCALE GENOMIC DNA]</scope>
    <source>
        <strain evidence="8">PB2801</strain>
    </source>
</reference>
<dbReference type="GO" id="GO:0016020">
    <property type="term" value="C:membrane"/>
    <property type="evidence" value="ECO:0007669"/>
    <property type="project" value="UniProtKB-SubCell"/>
</dbReference>
<dbReference type="InParanoid" id="G0NN25"/>
<evidence type="ECO:0000256" key="3">
    <source>
        <dbReference type="ARBA" id="ARBA00022989"/>
    </source>
</evidence>
<feature type="domain" description="G-protein coupled receptors family 1 profile" evidence="6">
    <location>
        <begin position="1"/>
        <end position="129"/>
    </location>
</feature>
<dbReference type="HOGENOM" id="CLU_1612257_0_0_1"/>
<feature type="transmembrane region" description="Helical" evidence="5">
    <location>
        <begin position="32"/>
        <end position="52"/>
    </location>
</feature>
<name>G0NN25_CAEBE</name>
<feature type="transmembrane region" description="Helical" evidence="5">
    <location>
        <begin position="78"/>
        <end position="96"/>
    </location>
</feature>
<evidence type="ECO:0000259" key="6">
    <source>
        <dbReference type="PROSITE" id="PS50262"/>
    </source>
</evidence>
<evidence type="ECO:0000256" key="2">
    <source>
        <dbReference type="ARBA" id="ARBA00022692"/>
    </source>
</evidence>
<keyword evidence="8" id="KW-1185">Reference proteome</keyword>
<comment type="subcellular location">
    <subcellularLocation>
        <location evidence="1">Membrane</location>
    </subcellularLocation>
</comment>
<proteinExistence type="predicted"/>
<dbReference type="SUPFAM" id="SSF81321">
    <property type="entry name" value="Family A G protein-coupled receptor-like"/>
    <property type="match status" value="1"/>
</dbReference>
<keyword evidence="4 5" id="KW-0472">Membrane</keyword>
<keyword evidence="2 5" id="KW-0812">Transmembrane</keyword>
<dbReference type="Gene3D" id="1.20.1070.10">
    <property type="entry name" value="Rhodopsin 7-helix transmembrane proteins"/>
    <property type="match status" value="1"/>
</dbReference>
<dbReference type="PROSITE" id="PS50262">
    <property type="entry name" value="G_PROTEIN_RECEP_F1_2"/>
    <property type="match status" value="1"/>
</dbReference>
<protein>
    <recommendedName>
        <fullName evidence="6">G-protein coupled receptors family 1 profile domain-containing protein</fullName>
    </recommendedName>
</protein>
<accession>G0NN25</accession>
<gene>
    <name evidence="7" type="ORF">CAEBREN_05025</name>
</gene>
<keyword evidence="3 5" id="KW-1133">Transmembrane helix</keyword>
<feature type="transmembrane region" description="Helical" evidence="5">
    <location>
        <begin position="108"/>
        <end position="132"/>
    </location>
</feature>
<dbReference type="InterPro" id="IPR017452">
    <property type="entry name" value="GPCR_Rhodpsn_7TM"/>
</dbReference>